<keyword evidence="2" id="KW-0732">Signal</keyword>
<dbReference type="Pfam" id="PF05089">
    <property type="entry name" value="NAGLU"/>
    <property type="match status" value="1"/>
</dbReference>
<dbReference type="Proteomes" id="UP000054279">
    <property type="component" value="Unassembled WGS sequence"/>
</dbReference>
<dbReference type="InterPro" id="IPR024733">
    <property type="entry name" value="NAGLU_tim-barrel"/>
</dbReference>
<keyword evidence="7" id="KW-1185">Reference proteome</keyword>
<dbReference type="Pfam" id="PF12971">
    <property type="entry name" value="NAGLU_N"/>
    <property type="match status" value="1"/>
</dbReference>
<name>A0A0C9TC78_SPHS4</name>
<dbReference type="Gene3D" id="1.20.120.670">
    <property type="entry name" value="N-acetyl-b-d-glucoasminidase"/>
    <property type="match status" value="1"/>
</dbReference>
<dbReference type="InterPro" id="IPR007781">
    <property type="entry name" value="NAGLU"/>
</dbReference>
<sequence>MKVLSLVLSAFVYTVVSDGLSISRRGASADGLDGVRNLVKRKIPSHADSFIFEKANGTGDAFTISDIKKRAIKVQCTTISACSRGLYTYLTQYGGVDISWTGSNLHLIPSPLPQVGKSLKGESIVPYRYHFNTVTFSYTTAFYHFDQWSDLLDWMALKGTNLPLSWVGYEYILLQVFREKQKQAYGDVSHIYTLDQYNENEPFSGDLDYLRNISSNTFNSLRAADPKAIWMAQGWLFFSDSAFWNLDRISAYLGGVTDPDGMIILDLYSEAQPQWQRTQSYFGKTWIWCELHDYGGNQGFEGNLINVTAAPIAALSSPGSSMKGIGLTMEGQEGNDIDYDILLDQAWSSTPIDIPSYIASWVARRYVVKNLPSEAKQAWAVLGATVYNNSDTNSQATVKSILELAPAISGLTGQGGHHPTKIFYDTNSSIVPALNLLLQASNKNPLLLNSPEFAHDVVDLGRQLLANRFVDVYNILITIYNSPNSTSPDITSASKPLLTILSDLDDLLYTNKDFLLSTWIKQARDWAQSPKNATYAAYLEYNARNQITLWGPTGQINDYASKQWAGLVGTYYLPRWQLFTTYLADIKKNGTAYNATAISGQMLKFGGEWDLRIWGQGKGEGWDTKGSTWKVLGDVVKKYA</sequence>
<dbReference type="HOGENOM" id="CLU_011988_2_1_1"/>
<dbReference type="InterPro" id="IPR029018">
    <property type="entry name" value="Hex-like_dom2"/>
</dbReference>
<reference evidence="6 7" key="1">
    <citation type="submission" date="2014-06" db="EMBL/GenBank/DDBJ databases">
        <title>Evolutionary Origins and Diversification of the Mycorrhizal Mutualists.</title>
        <authorList>
            <consortium name="DOE Joint Genome Institute"/>
            <consortium name="Mycorrhizal Genomics Consortium"/>
            <person name="Kohler A."/>
            <person name="Kuo A."/>
            <person name="Nagy L.G."/>
            <person name="Floudas D."/>
            <person name="Copeland A."/>
            <person name="Barry K.W."/>
            <person name="Cichocki N."/>
            <person name="Veneault-Fourrey C."/>
            <person name="LaButti K."/>
            <person name="Lindquist E.A."/>
            <person name="Lipzen A."/>
            <person name="Lundell T."/>
            <person name="Morin E."/>
            <person name="Murat C."/>
            <person name="Riley R."/>
            <person name="Ohm R."/>
            <person name="Sun H."/>
            <person name="Tunlid A."/>
            <person name="Henrissat B."/>
            <person name="Grigoriev I.V."/>
            <person name="Hibbett D.S."/>
            <person name="Martin F."/>
        </authorList>
    </citation>
    <scope>NUCLEOTIDE SEQUENCE [LARGE SCALE GENOMIC DNA]</scope>
    <source>
        <strain evidence="6 7">SS14</strain>
    </source>
</reference>
<organism evidence="6 7">
    <name type="scientific">Sphaerobolus stellatus (strain SS14)</name>
    <dbReference type="NCBI Taxonomy" id="990650"/>
    <lineage>
        <taxon>Eukaryota</taxon>
        <taxon>Fungi</taxon>
        <taxon>Dikarya</taxon>
        <taxon>Basidiomycota</taxon>
        <taxon>Agaricomycotina</taxon>
        <taxon>Agaricomycetes</taxon>
        <taxon>Phallomycetidae</taxon>
        <taxon>Geastrales</taxon>
        <taxon>Sphaerobolaceae</taxon>
        <taxon>Sphaerobolus</taxon>
    </lineage>
</organism>
<dbReference type="Pfam" id="PF12972">
    <property type="entry name" value="NAGLU_C"/>
    <property type="match status" value="1"/>
</dbReference>
<feature type="chain" id="PRO_5002203488" evidence="2">
    <location>
        <begin position="18"/>
        <end position="640"/>
    </location>
</feature>
<proteinExistence type="predicted"/>
<dbReference type="GO" id="GO:0016787">
    <property type="term" value="F:hydrolase activity"/>
    <property type="evidence" value="ECO:0007669"/>
    <property type="project" value="UniProtKB-KW"/>
</dbReference>
<dbReference type="AlphaFoldDB" id="A0A0C9TC78"/>
<feature type="signal peptide" evidence="2">
    <location>
        <begin position="1"/>
        <end position="17"/>
    </location>
</feature>
<evidence type="ECO:0000259" key="3">
    <source>
        <dbReference type="Pfam" id="PF05089"/>
    </source>
</evidence>
<dbReference type="Gene3D" id="3.30.379.10">
    <property type="entry name" value="Chitobiase/beta-hexosaminidase domain 2-like"/>
    <property type="match status" value="1"/>
</dbReference>
<feature type="domain" description="Alpha-N-acetylglucosaminidase C-terminal" evidence="5">
    <location>
        <begin position="357"/>
        <end position="636"/>
    </location>
</feature>
<dbReference type="InterPro" id="IPR024732">
    <property type="entry name" value="NAGLU_C"/>
</dbReference>
<evidence type="ECO:0000259" key="5">
    <source>
        <dbReference type="Pfam" id="PF12972"/>
    </source>
</evidence>
<keyword evidence="1 6" id="KW-0378">Hydrolase</keyword>
<evidence type="ECO:0000256" key="2">
    <source>
        <dbReference type="SAM" id="SignalP"/>
    </source>
</evidence>
<evidence type="ECO:0000256" key="1">
    <source>
        <dbReference type="ARBA" id="ARBA00022801"/>
    </source>
</evidence>
<evidence type="ECO:0000259" key="4">
    <source>
        <dbReference type="Pfam" id="PF12971"/>
    </source>
</evidence>
<evidence type="ECO:0000313" key="7">
    <source>
        <dbReference type="Proteomes" id="UP000054279"/>
    </source>
</evidence>
<evidence type="ECO:0000313" key="6">
    <source>
        <dbReference type="EMBL" id="KIJ26773.1"/>
    </source>
</evidence>
<feature type="domain" description="Alpha-N-acetylglucosaminidase tim-barrel" evidence="3">
    <location>
        <begin position="176"/>
        <end position="348"/>
    </location>
</feature>
<accession>A0A0C9TC78</accession>
<dbReference type="OrthoDB" id="64736at2759"/>
<dbReference type="PANTHER" id="PTHR12872:SF1">
    <property type="entry name" value="ALPHA-N-ACETYLGLUCOSAMINIDASE"/>
    <property type="match status" value="1"/>
</dbReference>
<dbReference type="Gene3D" id="3.20.20.80">
    <property type="entry name" value="Glycosidases"/>
    <property type="match status" value="2"/>
</dbReference>
<gene>
    <name evidence="6" type="ORF">M422DRAFT_191772</name>
</gene>
<protein>
    <submittedName>
        <fullName evidence="6">Glycoside hydrolase family 89 protein</fullName>
    </submittedName>
</protein>
<dbReference type="PANTHER" id="PTHR12872">
    <property type="entry name" value="ALPHA-N-ACETYLGLUCOSAMINIDASE"/>
    <property type="match status" value="1"/>
</dbReference>
<dbReference type="InterPro" id="IPR024240">
    <property type="entry name" value="NAGLU_N"/>
</dbReference>
<dbReference type="EMBL" id="KN837357">
    <property type="protein sequence ID" value="KIJ26773.1"/>
    <property type="molecule type" value="Genomic_DNA"/>
</dbReference>
<feature type="domain" description="Alpha-N-acetylglucosaminidase N-terminal" evidence="4">
    <location>
        <begin position="34"/>
        <end position="113"/>
    </location>
</feature>